<name>A0A699ZQ62_HAELA</name>
<gene>
    <name evidence="1" type="ORF">HaLaN_17677</name>
</gene>
<keyword evidence="2" id="KW-1185">Reference proteome</keyword>
<organism evidence="1 2">
    <name type="scientific">Haematococcus lacustris</name>
    <name type="common">Green alga</name>
    <name type="synonym">Haematococcus pluvialis</name>
    <dbReference type="NCBI Taxonomy" id="44745"/>
    <lineage>
        <taxon>Eukaryota</taxon>
        <taxon>Viridiplantae</taxon>
        <taxon>Chlorophyta</taxon>
        <taxon>core chlorophytes</taxon>
        <taxon>Chlorophyceae</taxon>
        <taxon>CS clade</taxon>
        <taxon>Chlamydomonadales</taxon>
        <taxon>Haematococcaceae</taxon>
        <taxon>Haematococcus</taxon>
    </lineage>
</organism>
<dbReference type="Proteomes" id="UP000485058">
    <property type="component" value="Unassembled WGS sequence"/>
</dbReference>
<evidence type="ECO:0000313" key="2">
    <source>
        <dbReference type="Proteomes" id="UP000485058"/>
    </source>
</evidence>
<protein>
    <submittedName>
        <fullName evidence="1">NADPH:adrenodoxin mitochondrial isoform X1</fullName>
    </submittedName>
</protein>
<accession>A0A699ZQ62</accession>
<dbReference type="InterPro" id="IPR050600">
    <property type="entry name" value="SETD3_SETD6_MTase"/>
</dbReference>
<dbReference type="PANTHER" id="PTHR13271">
    <property type="entry name" value="UNCHARACTERIZED PUTATIVE METHYLTRANSFERASE"/>
    <property type="match status" value="1"/>
</dbReference>
<proteinExistence type="predicted"/>
<dbReference type="GO" id="GO:0016279">
    <property type="term" value="F:protein-lysine N-methyltransferase activity"/>
    <property type="evidence" value="ECO:0007669"/>
    <property type="project" value="TreeGrafter"/>
</dbReference>
<dbReference type="PANTHER" id="PTHR13271:SF116">
    <property type="entry name" value="F21J9.27"/>
    <property type="match status" value="1"/>
</dbReference>
<sequence length="207" mass="22772">MLNRRCMLTYDETCDPRLLAVIDQVPAELWGAKLALQLLDHRLMAASSPYAAYIAQLPVGVAGVPIFFSREAINALEYPPVTEQVKKRCSIAAGDALLISYGPLPNDFLLMDYGFLQPDNPHDRVQLRFDLDLIQVGVELARVYGPDQKPLELQPSRWQSRVLAQLGLQGPGANLEVTLGGSQLVDPRLVAATRVLLARSEAELQLG</sequence>
<dbReference type="Gene3D" id="3.90.1410.10">
    <property type="entry name" value="set domain protein methyltransferase, domain 1"/>
    <property type="match status" value="2"/>
</dbReference>
<dbReference type="AlphaFoldDB" id="A0A699ZQ62"/>
<dbReference type="EMBL" id="BLLF01001654">
    <property type="protein sequence ID" value="GFH20538.1"/>
    <property type="molecule type" value="Genomic_DNA"/>
</dbReference>
<comment type="caution">
    <text evidence="1">The sequence shown here is derived from an EMBL/GenBank/DDBJ whole genome shotgun (WGS) entry which is preliminary data.</text>
</comment>
<reference evidence="1 2" key="1">
    <citation type="submission" date="2020-02" db="EMBL/GenBank/DDBJ databases">
        <title>Draft genome sequence of Haematococcus lacustris strain NIES-144.</title>
        <authorList>
            <person name="Morimoto D."/>
            <person name="Nakagawa S."/>
            <person name="Yoshida T."/>
            <person name="Sawayama S."/>
        </authorList>
    </citation>
    <scope>NUCLEOTIDE SEQUENCE [LARGE SCALE GENOMIC DNA]</scope>
    <source>
        <strain evidence="1 2">NIES-144</strain>
    </source>
</reference>
<evidence type="ECO:0000313" key="1">
    <source>
        <dbReference type="EMBL" id="GFH20538.1"/>
    </source>
</evidence>
<dbReference type="InterPro" id="IPR046341">
    <property type="entry name" value="SET_dom_sf"/>
</dbReference>
<dbReference type="SUPFAM" id="SSF82199">
    <property type="entry name" value="SET domain"/>
    <property type="match status" value="1"/>
</dbReference>